<dbReference type="InterPro" id="IPR013216">
    <property type="entry name" value="Methyltransf_11"/>
</dbReference>
<feature type="compositionally biased region" description="Low complexity" evidence="1">
    <location>
        <begin position="1"/>
        <end position="11"/>
    </location>
</feature>
<dbReference type="InterPro" id="IPR029063">
    <property type="entry name" value="SAM-dependent_MTases_sf"/>
</dbReference>
<dbReference type="SUPFAM" id="SSF53335">
    <property type="entry name" value="S-adenosyl-L-methionine-dependent methyltransferases"/>
    <property type="match status" value="1"/>
</dbReference>
<reference evidence="3 4" key="1">
    <citation type="submission" date="2020-08" db="EMBL/GenBank/DDBJ databases">
        <title>Sequencing the genomes of 1000 actinobacteria strains.</title>
        <authorList>
            <person name="Klenk H.-P."/>
        </authorList>
    </citation>
    <scope>NUCLEOTIDE SEQUENCE [LARGE SCALE GENOMIC DNA]</scope>
    <source>
        <strain evidence="3 4">DSM 102122</strain>
    </source>
</reference>
<gene>
    <name evidence="3" type="ORF">HD601_004936</name>
</gene>
<accession>A0A7W9LNK0</accession>
<comment type="caution">
    <text evidence="3">The sequence shown here is derived from an EMBL/GenBank/DDBJ whole genome shotgun (WGS) entry which is preliminary data.</text>
</comment>
<keyword evidence="3" id="KW-0808">Transferase</keyword>
<proteinExistence type="predicted"/>
<dbReference type="Gene3D" id="3.40.50.150">
    <property type="entry name" value="Vaccinia Virus protein VP39"/>
    <property type="match status" value="1"/>
</dbReference>
<evidence type="ECO:0000313" key="3">
    <source>
        <dbReference type="EMBL" id="MBB5790361.1"/>
    </source>
</evidence>
<dbReference type="EMBL" id="JACHMM010000001">
    <property type="protein sequence ID" value="MBB5790361.1"/>
    <property type="molecule type" value="Genomic_DNA"/>
</dbReference>
<evidence type="ECO:0000256" key="1">
    <source>
        <dbReference type="SAM" id="MobiDB-lite"/>
    </source>
</evidence>
<feature type="region of interest" description="Disordered" evidence="1">
    <location>
        <begin position="1"/>
        <end position="25"/>
    </location>
</feature>
<name>A0A7W9LNK0_9ACTN</name>
<sequence length="261" mass="28268">MRAADGSASDADYGEFGPGYRTHRRPEPEFASAISAALGDAQTVVNVGAGAGSYEPPDRDVTAVEPSAALRAERPAALAEAIDATAEELPFADDTFGAAMATFAVHQWRHLELGLAQLRRVTRGPVVILTCDPAMLHRFWLTEYAPEVVDAEARRYPAIDRIRAALGGTTEVHGLPIPLRCVDGFNEAYYGRPEMLLDPDARRANSAWGLVGADVHMRFVVSLTRDLADGTWDDAHRALRKASHFDGSLVLVVSRPHGLEQ</sequence>
<dbReference type="Proteomes" id="UP000542813">
    <property type="component" value="Unassembled WGS sequence"/>
</dbReference>
<keyword evidence="4" id="KW-1185">Reference proteome</keyword>
<protein>
    <submittedName>
        <fullName evidence="3">SAM-dependent methyltransferase</fullName>
    </submittedName>
</protein>
<keyword evidence="3" id="KW-0489">Methyltransferase</keyword>
<dbReference type="GO" id="GO:0008757">
    <property type="term" value="F:S-adenosylmethionine-dependent methyltransferase activity"/>
    <property type="evidence" value="ECO:0007669"/>
    <property type="project" value="InterPro"/>
</dbReference>
<evidence type="ECO:0000313" key="4">
    <source>
        <dbReference type="Proteomes" id="UP000542813"/>
    </source>
</evidence>
<dbReference type="AlphaFoldDB" id="A0A7W9LNK0"/>
<dbReference type="Pfam" id="PF08241">
    <property type="entry name" value="Methyltransf_11"/>
    <property type="match status" value="1"/>
</dbReference>
<dbReference type="GO" id="GO:0032259">
    <property type="term" value="P:methylation"/>
    <property type="evidence" value="ECO:0007669"/>
    <property type="project" value="UniProtKB-KW"/>
</dbReference>
<organism evidence="3 4">
    <name type="scientific">Jiangella mangrovi</name>
    <dbReference type="NCBI Taxonomy" id="1524084"/>
    <lineage>
        <taxon>Bacteria</taxon>
        <taxon>Bacillati</taxon>
        <taxon>Actinomycetota</taxon>
        <taxon>Actinomycetes</taxon>
        <taxon>Jiangellales</taxon>
        <taxon>Jiangellaceae</taxon>
        <taxon>Jiangella</taxon>
    </lineage>
</organism>
<dbReference type="RefSeq" id="WP_184826370.1">
    <property type="nucleotide sequence ID" value="NZ_JACHMM010000001.1"/>
</dbReference>
<evidence type="ECO:0000259" key="2">
    <source>
        <dbReference type="Pfam" id="PF08241"/>
    </source>
</evidence>
<feature type="domain" description="Methyltransferase type 11" evidence="2">
    <location>
        <begin position="46"/>
        <end position="123"/>
    </location>
</feature>